<feature type="modified residue" description="4-aspartylphosphate" evidence="3">
    <location>
        <position position="69"/>
    </location>
</feature>
<dbReference type="SUPFAM" id="SSF52172">
    <property type="entry name" value="CheY-like"/>
    <property type="match status" value="1"/>
</dbReference>
<dbReference type="Proteomes" id="UP000648801">
    <property type="component" value="Unassembled WGS sequence"/>
</dbReference>
<keyword evidence="1" id="KW-0547">Nucleotide-binding</keyword>
<dbReference type="Pfam" id="PF13614">
    <property type="entry name" value="AAA_31"/>
    <property type="match status" value="1"/>
</dbReference>
<evidence type="ECO:0000256" key="1">
    <source>
        <dbReference type="ARBA" id="ARBA00022741"/>
    </source>
</evidence>
<evidence type="ECO:0000313" key="6">
    <source>
        <dbReference type="Proteomes" id="UP000648801"/>
    </source>
</evidence>
<dbReference type="CDD" id="cd00156">
    <property type="entry name" value="REC"/>
    <property type="match status" value="1"/>
</dbReference>
<dbReference type="RefSeq" id="WP_188758254.1">
    <property type="nucleotide sequence ID" value="NZ_BMJB01000001.1"/>
</dbReference>
<dbReference type="GO" id="GO:0051782">
    <property type="term" value="P:negative regulation of cell division"/>
    <property type="evidence" value="ECO:0007669"/>
    <property type="project" value="TreeGrafter"/>
</dbReference>
<dbReference type="InterPro" id="IPR011006">
    <property type="entry name" value="CheY-like_superfamily"/>
</dbReference>
<dbReference type="EMBL" id="BMJB01000001">
    <property type="protein sequence ID" value="GGA61300.1"/>
    <property type="molecule type" value="Genomic_DNA"/>
</dbReference>
<dbReference type="SUPFAM" id="SSF52540">
    <property type="entry name" value="P-loop containing nucleoside triphosphate hydrolases"/>
    <property type="match status" value="1"/>
</dbReference>
<dbReference type="PANTHER" id="PTHR43384">
    <property type="entry name" value="SEPTUM SITE-DETERMINING PROTEIN MIND HOMOLOG, CHLOROPLASTIC-RELATED"/>
    <property type="match status" value="1"/>
</dbReference>
<reference evidence="5" key="2">
    <citation type="submission" date="2020-09" db="EMBL/GenBank/DDBJ databases">
        <authorList>
            <person name="Sun Q."/>
            <person name="Zhou Y."/>
        </authorList>
    </citation>
    <scope>NUCLEOTIDE SEQUENCE</scope>
    <source>
        <strain evidence="5">CGMCC 1.15447</strain>
    </source>
</reference>
<evidence type="ECO:0000313" key="5">
    <source>
        <dbReference type="EMBL" id="GGA61300.1"/>
    </source>
</evidence>
<dbReference type="GO" id="GO:0005829">
    <property type="term" value="C:cytosol"/>
    <property type="evidence" value="ECO:0007669"/>
    <property type="project" value="TreeGrafter"/>
</dbReference>
<evidence type="ECO:0000256" key="2">
    <source>
        <dbReference type="ARBA" id="ARBA00022840"/>
    </source>
</evidence>
<dbReference type="GO" id="GO:0005524">
    <property type="term" value="F:ATP binding"/>
    <property type="evidence" value="ECO:0007669"/>
    <property type="project" value="UniProtKB-KW"/>
</dbReference>
<evidence type="ECO:0000256" key="3">
    <source>
        <dbReference type="PROSITE-ProRule" id="PRU00169"/>
    </source>
</evidence>
<sequence length="396" mass="42488">MSTYAQGPDALNVHVLSVALIGPEQQRRQAVAMVLAGSQASVTREFSAYPQLDDVPQLLDAGYDVIIVDLDSDQERALDLVEHICGNSSVTVMVYSRQSDPELLVRCMRAGAREFLIQPIAASTIAEALVRASVRRPVKKPSKKALGKLLVFAGAKGGSGVSTVAGNFAISLARESSHSTLLLDLDLPLGAAALDLGITSQFSTVNALQNISRLDSHFLSTMLAKHSSGLSVLSAPDQYTPINASDEAIAKLLTVARQDFDYVVVDAGSSTRINKSLLEGATTVYFIAQVSISELRNANRMISEVFAPLGPRLEIVLNRYAPSSVGIDEENITKALTRPVTWKIPSDYRAVQRAQNTATPLAQGESPVAEIIRQMARTACGLPAVPDKKRKFSLFG</sequence>
<dbReference type="GO" id="GO:0009898">
    <property type="term" value="C:cytoplasmic side of plasma membrane"/>
    <property type="evidence" value="ECO:0007669"/>
    <property type="project" value="TreeGrafter"/>
</dbReference>
<dbReference type="PROSITE" id="PS50110">
    <property type="entry name" value="RESPONSE_REGULATORY"/>
    <property type="match status" value="1"/>
</dbReference>
<dbReference type="InterPro" id="IPR001789">
    <property type="entry name" value="Sig_transdc_resp-reg_receiver"/>
</dbReference>
<dbReference type="InterPro" id="IPR050625">
    <property type="entry name" value="ParA/MinD_ATPase"/>
</dbReference>
<organism evidence="5 6">
    <name type="scientific">Edaphobacter acidisoli</name>
    <dbReference type="NCBI Taxonomy" id="2040573"/>
    <lineage>
        <taxon>Bacteria</taxon>
        <taxon>Pseudomonadati</taxon>
        <taxon>Acidobacteriota</taxon>
        <taxon>Terriglobia</taxon>
        <taxon>Terriglobales</taxon>
        <taxon>Acidobacteriaceae</taxon>
        <taxon>Edaphobacter</taxon>
    </lineage>
</organism>
<dbReference type="InterPro" id="IPR025669">
    <property type="entry name" value="AAA_dom"/>
</dbReference>
<proteinExistence type="predicted"/>
<keyword evidence="2" id="KW-0067">ATP-binding</keyword>
<dbReference type="Gene3D" id="3.40.50.300">
    <property type="entry name" value="P-loop containing nucleotide triphosphate hydrolases"/>
    <property type="match status" value="1"/>
</dbReference>
<gene>
    <name evidence="5" type="primary">cpaE</name>
    <name evidence="5" type="ORF">GCM10011507_10970</name>
</gene>
<comment type="caution">
    <text evidence="5">The sequence shown here is derived from an EMBL/GenBank/DDBJ whole genome shotgun (WGS) entry which is preliminary data.</text>
</comment>
<dbReference type="GO" id="GO:0016887">
    <property type="term" value="F:ATP hydrolysis activity"/>
    <property type="evidence" value="ECO:0007669"/>
    <property type="project" value="TreeGrafter"/>
</dbReference>
<dbReference type="PANTHER" id="PTHR43384:SF6">
    <property type="entry name" value="SEPTUM SITE-DETERMINING PROTEIN MIND HOMOLOG, CHLOROPLASTIC"/>
    <property type="match status" value="1"/>
</dbReference>
<keyword evidence="6" id="KW-1185">Reference proteome</keyword>
<evidence type="ECO:0000259" key="4">
    <source>
        <dbReference type="PROSITE" id="PS50110"/>
    </source>
</evidence>
<feature type="domain" description="Response regulatory" evidence="4">
    <location>
        <begin position="17"/>
        <end position="133"/>
    </location>
</feature>
<dbReference type="InterPro" id="IPR027417">
    <property type="entry name" value="P-loop_NTPase"/>
</dbReference>
<dbReference type="GO" id="GO:0000160">
    <property type="term" value="P:phosphorelay signal transduction system"/>
    <property type="evidence" value="ECO:0007669"/>
    <property type="project" value="InterPro"/>
</dbReference>
<protein>
    <submittedName>
        <fullName evidence="5">Pilus assembly protein CpaE</fullName>
    </submittedName>
</protein>
<reference evidence="5" key="1">
    <citation type="journal article" date="2014" name="Int. J. Syst. Evol. Microbiol.">
        <title>Complete genome sequence of Corynebacterium casei LMG S-19264T (=DSM 44701T), isolated from a smear-ripened cheese.</title>
        <authorList>
            <consortium name="US DOE Joint Genome Institute (JGI-PGF)"/>
            <person name="Walter F."/>
            <person name="Albersmeier A."/>
            <person name="Kalinowski J."/>
            <person name="Ruckert C."/>
        </authorList>
    </citation>
    <scope>NUCLEOTIDE SEQUENCE</scope>
    <source>
        <strain evidence="5">CGMCC 1.15447</strain>
    </source>
</reference>
<dbReference type="AlphaFoldDB" id="A0A916RL24"/>
<keyword evidence="3" id="KW-0597">Phosphoprotein</keyword>
<dbReference type="Gene3D" id="3.40.50.2300">
    <property type="match status" value="1"/>
</dbReference>
<accession>A0A916RL24</accession>
<name>A0A916RL24_9BACT</name>